<dbReference type="SMART" id="SM00248">
    <property type="entry name" value="ANK"/>
    <property type="match status" value="4"/>
</dbReference>
<reference evidence="4 5" key="1">
    <citation type="submission" date="2019-11" db="EMBL/GenBank/DDBJ databases">
        <title>Strigops habroptila (kakapo) genome, bStrHab1, primary haplotype, v2.</title>
        <authorList>
            <person name="Jarvis E.D."/>
            <person name="Howard J."/>
            <person name="Rhie A."/>
            <person name="Phillippy A."/>
            <person name="Korlach J."/>
            <person name="Digby A."/>
            <person name="Iorns D."/>
            <person name="Eason D."/>
            <person name="Robertson B."/>
            <person name="Raemaekers T."/>
            <person name="Howe K."/>
            <person name="Lewin H."/>
            <person name="Damas J."/>
            <person name="Hastie A."/>
            <person name="Tracey A."/>
            <person name="Chow W."/>
            <person name="Fedrigo O."/>
        </authorList>
    </citation>
    <scope>NUCLEOTIDE SEQUENCE [LARGE SCALE GENOMIC DNA]</scope>
</reference>
<dbReference type="Gene3D" id="1.25.40.20">
    <property type="entry name" value="Ankyrin repeat-containing domain"/>
    <property type="match status" value="1"/>
</dbReference>
<dbReference type="PANTHER" id="PTHR48051">
    <property type="match status" value="1"/>
</dbReference>
<dbReference type="SUPFAM" id="SSF48403">
    <property type="entry name" value="Ankyrin repeat"/>
    <property type="match status" value="1"/>
</dbReference>
<dbReference type="Pfam" id="PF12799">
    <property type="entry name" value="LRR_4"/>
    <property type="match status" value="1"/>
</dbReference>
<dbReference type="InterPro" id="IPR036770">
    <property type="entry name" value="Ankyrin_rpt-contain_sf"/>
</dbReference>
<dbReference type="GeneTree" id="ENSGT00940000160363"/>
<dbReference type="PROSITE" id="PS51450">
    <property type="entry name" value="LRR"/>
    <property type="match status" value="2"/>
</dbReference>
<name>A0A672UPY4_STRHB</name>
<evidence type="ECO:0000313" key="4">
    <source>
        <dbReference type="Ensembl" id="ENSSHBP00005017527.1"/>
    </source>
</evidence>
<evidence type="ECO:0000313" key="5">
    <source>
        <dbReference type="Proteomes" id="UP000472266"/>
    </source>
</evidence>
<organism evidence="4 5">
    <name type="scientific">Strigops habroptila</name>
    <name type="common">Kakapo</name>
    <dbReference type="NCBI Taxonomy" id="2489341"/>
    <lineage>
        <taxon>Eukaryota</taxon>
        <taxon>Metazoa</taxon>
        <taxon>Chordata</taxon>
        <taxon>Craniata</taxon>
        <taxon>Vertebrata</taxon>
        <taxon>Euteleostomi</taxon>
        <taxon>Archelosauria</taxon>
        <taxon>Archosauria</taxon>
        <taxon>Dinosauria</taxon>
        <taxon>Saurischia</taxon>
        <taxon>Theropoda</taxon>
        <taxon>Coelurosauria</taxon>
        <taxon>Aves</taxon>
        <taxon>Neognathae</taxon>
        <taxon>Neoaves</taxon>
        <taxon>Telluraves</taxon>
        <taxon>Australaves</taxon>
        <taxon>Psittaciformes</taxon>
        <taxon>Psittacidae</taxon>
        <taxon>Strigops</taxon>
    </lineage>
</organism>
<reference evidence="4" key="3">
    <citation type="submission" date="2025-09" db="UniProtKB">
        <authorList>
            <consortium name="Ensembl"/>
        </authorList>
    </citation>
    <scope>IDENTIFICATION</scope>
</reference>
<proteinExistence type="predicted"/>
<dbReference type="InParanoid" id="A0A672UPY4"/>
<dbReference type="SMART" id="SM00369">
    <property type="entry name" value="LRR_TYP"/>
    <property type="match status" value="7"/>
</dbReference>
<protein>
    <submittedName>
        <fullName evidence="4">Leucine rich repeat kinase 1</fullName>
    </submittedName>
</protein>
<dbReference type="AlphaFoldDB" id="A0A672UPY4"/>
<keyword evidence="3" id="KW-0732">Signal</keyword>
<dbReference type="OMA" id="TINEMIM"/>
<dbReference type="FunFam" id="1.25.40.20:FF:000138">
    <property type="entry name" value="leucine-rich repeat serine/threonine-protein kinase 1"/>
    <property type="match status" value="1"/>
</dbReference>
<reference evidence="4" key="2">
    <citation type="submission" date="2025-08" db="UniProtKB">
        <authorList>
            <consortium name="Ensembl"/>
        </authorList>
    </citation>
    <scope>IDENTIFICATION</scope>
</reference>
<dbReference type="InterPro" id="IPR001611">
    <property type="entry name" value="Leu-rich_rpt"/>
</dbReference>
<dbReference type="Proteomes" id="UP000472266">
    <property type="component" value="Chromosome 10"/>
</dbReference>
<dbReference type="Pfam" id="PF12796">
    <property type="entry name" value="Ank_2"/>
    <property type="match status" value="1"/>
</dbReference>
<dbReference type="SUPFAM" id="SSF52058">
    <property type="entry name" value="L domain-like"/>
    <property type="match status" value="1"/>
</dbReference>
<dbReference type="InterPro" id="IPR050216">
    <property type="entry name" value="LRR_domain-containing"/>
</dbReference>
<dbReference type="GO" id="GO:0036035">
    <property type="term" value="P:osteoclast development"/>
    <property type="evidence" value="ECO:0007669"/>
    <property type="project" value="Ensembl"/>
</dbReference>
<dbReference type="Gene3D" id="3.80.10.10">
    <property type="entry name" value="Ribonuclease Inhibitor"/>
    <property type="match status" value="3"/>
</dbReference>
<accession>A0A672UPY4</accession>
<dbReference type="InterPro" id="IPR025875">
    <property type="entry name" value="Leu-rich_rpt_4"/>
</dbReference>
<keyword evidence="5" id="KW-1185">Reference proteome</keyword>
<keyword evidence="1" id="KW-0433">Leucine-rich repeat</keyword>
<dbReference type="PANTHER" id="PTHR48051:SF30">
    <property type="entry name" value="NON-SPECIFIC SERINE_THREONINE PROTEIN KINASE"/>
    <property type="match status" value="1"/>
</dbReference>
<evidence type="ECO:0000256" key="3">
    <source>
        <dbReference type="SAM" id="SignalP"/>
    </source>
</evidence>
<dbReference type="Pfam" id="PF13855">
    <property type="entry name" value="LRR_8"/>
    <property type="match status" value="1"/>
</dbReference>
<evidence type="ECO:0000256" key="2">
    <source>
        <dbReference type="ARBA" id="ARBA00022737"/>
    </source>
</evidence>
<dbReference type="GO" id="GO:0005829">
    <property type="term" value="C:cytosol"/>
    <property type="evidence" value="ECO:0007669"/>
    <property type="project" value="Ensembl"/>
</dbReference>
<keyword evidence="2" id="KW-0677">Repeat</keyword>
<feature type="chain" id="PRO_5025638530" evidence="3">
    <location>
        <begin position="20"/>
        <end position="764"/>
    </location>
</feature>
<evidence type="ECO:0000256" key="1">
    <source>
        <dbReference type="ARBA" id="ARBA00022614"/>
    </source>
</evidence>
<feature type="signal peptide" evidence="3">
    <location>
        <begin position="1"/>
        <end position="19"/>
    </location>
</feature>
<dbReference type="InterPro" id="IPR003591">
    <property type="entry name" value="Leu-rich_rpt_typical-subtyp"/>
</dbReference>
<dbReference type="FunFam" id="3.80.10.10:FF:000091">
    <property type="entry name" value="leucine-rich repeat serine/threonine-protein kinase 1"/>
    <property type="match status" value="1"/>
</dbReference>
<dbReference type="GO" id="GO:0035556">
    <property type="term" value="P:intracellular signal transduction"/>
    <property type="evidence" value="ECO:0007669"/>
    <property type="project" value="Ensembl"/>
</dbReference>
<dbReference type="GO" id="GO:0045453">
    <property type="term" value="P:bone resorption"/>
    <property type="evidence" value="ECO:0007669"/>
    <property type="project" value="Ensembl"/>
</dbReference>
<dbReference type="SMART" id="SM00364">
    <property type="entry name" value="LRR_BAC"/>
    <property type="match status" value="7"/>
</dbReference>
<sequence>LAISRRLICFAVMYWCVGTEESAVCRERNMDPQNGTVDMGGKQSTVGGVSVIQTPVTESIQDAYKAGDTSKAQELIKLSCEETALQVEKCQLLGIAAAYGDLQAVRYLLKEALVVLPTEPNDDNAAVVAAYFGHKDIVKELLDSLHGPSTCQQLLNWMLAIACQQGHLDIVKLLIRAYSADPESCAVRKNEFPVLIRLPLYAAIKAGNEDVAVFLLRNGAFFCSYILMDSPESSKHLLRKYFIETSPLPGSAPAKTVLCVNWSNLKLPWVDLDWLIDISCQITELDLSANCLVSLPSVIPWGLINLRKLSLADNQLTELPSVQSSDEIILLCLHFKARSGCLASLGPLSKVHKKAWLCFATNWIGLRKLQEFDVSDNRLVELPTVFLYCFKSLNILNVSRNQLKVFPDPWACPLKCCKASRNSLEFLPDALTVFWKNHLREVDFSENSLKEVPPGLFQLEALVSLKLLGNQLVTLPSQDKWNCKQLKSLDLSKNQLGKSDEGFKTKRIPFFNTKNRVRGGPEAGPFLEFPAFLSDSLEVLYLNDNQLDSVPQSVCLLKGLTELYLGNNPGIRELPPELGQLANLWQLDIEELNIGNVPAEIRKEGPKTVLAYLRAQLRKAEKCKLMKMIIIGPPRQGKSTLVEILQTGKVPQMMHSDATIRTTKWELPKPVGHKAKVKNIPRSSLVPVGYLSLQCPFWAEIVCPFTVSCLASGMVLGSSQFLCFSTRGQFCFPEHSALCPKESEPKLWLSQLGWFLDTDSERMF</sequence>
<dbReference type="GO" id="GO:0042802">
    <property type="term" value="F:identical protein binding"/>
    <property type="evidence" value="ECO:0007669"/>
    <property type="project" value="Ensembl"/>
</dbReference>
<dbReference type="Pfam" id="PF00023">
    <property type="entry name" value="Ank"/>
    <property type="match status" value="1"/>
</dbReference>
<dbReference type="InterPro" id="IPR032675">
    <property type="entry name" value="LRR_dom_sf"/>
</dbReference>
<dbReference type="GO" id="GO:0090263">
    <property type="term" value="P:positive regulation of canonical Wnt signaling pathway"/>
    <property type="evidence" value="ECO:0007669"/>
    <property type="project" value="Ensembl"/>
</dbReference>
<dbReference type="GO" id="GO:0005739">
    <property type="term" value="C:mitochondrion"/>
    <property type="evidence" value="ECO:0007669"/>
    <property type="project" value="Ensembl"/>
</dbReference>
<dbReference type="InterPro" id="IPR002110">
    <property type="entry name" value="Ankyrin_rpt"/>
</dbReference>
<dbReference type="GO" id="GO:1902533">
    <property type="term" value="P:positive regulation of intracellular signal transduction"/>
    <property type="evidence" value="ECO:0007669"/>
    <property type="project" value="Ensembl"/>
</dbReference>
<dbReference type="Ensembl" id="ENSSHBT00005020929.1">
    <property type="protein sequence ID" value="ENSSHBP00005017527.1"/>
    <property type="gene ID" value="ENSSHBG00005015156.1"/>
</dbReference>
<gene>
    <name evidence="4" type="primary">LRRK1</name>
</gene>